<evidence type="ECO:0000256" key="4">
    <source>
        <dbReference type="SAM" id="MobiDB-lite"/>
    </source>
</evidence>
<comment type="caution">
    <text evidence="6">The sequence shown here is derived from an EMBL/GenBank/DDBJ whole genome shotgun (WGS) entry which is preliminary data.</text>
</comment>
<feature type="compositionally biased region" description="Acidic residues" evidence="4">
    <location>
        <begin position="110"/>
        <end position="120"/>
    </location>
</feature>
<feature type="compositionally biased region" description="Polar residues" evidence="4">
    <location>
        <begin position="98"/>
        <end position="107"/>
    </location>
</feature>
<proteinExistence type="predicted"/>
<dbReference type="SUPFAM" id="SSF48508">
    <property type="entry name" value="Nuclear receptor ligand-binding domain"/>
    <property type="match status" value="1"/>
</dbReference>
<dbReference type="SMART" id="SM00430">
    <property type="entry name" value="HOLI"/>
    <property type="match status" value="1"/>
</dbReference>
<dbReference type="CDD" id="cd06950">
    <property type="entry name" value="NR_LBD_Tlx_PNR_like"/>
    <property type="match status" value="1"/>
</dbReference>
<dbReference type="InterPro" id="IPR001723">
    <property type="entry name" value="Nuclear_hrmn_rcpt"/>
</dbReference>
<sequence length="346" mass="38557">MDQERALREAAVAVGVFGQENYSNIPQTIYLSDCFVVSKALFAFKQMKPLPDILCSGSILDLGKIFSHVFCISASFFARPPVSLAVGFSPIRYPPTLTSPSEVNSSKQEADEEDSIDVTNEETLPPTPTSRSLPCSISTPTTHLPPPPMYTTTQETIYETSARLLFMAVKWAKNLPSFASLPFRDQVILLEECWSELFLLNAVQWCLPVESSPLFSVNEHAATVPNGKSSQTAADVRILNDMLLRYKAVGVDPAEFACLKAIVLFKSETRGLKDPLQVENLQDQAQVMLGQHARGQHPTQPARFGRLLLMIPLLRHVPTQRVEHIFFQRTIGNTPMEKVLCDMYKN</sequence>
<evidence type="ECO:0000256" key="2">
    <source>
        <dbReference type="ARBA" id="ARBA00023163"/>
    </source>
</evidence>
<dbReference type="FunFam" id="1.10.565.10:FF:000022">
    <property type="entry name" value="Nuclear receptor subfamily 2 group E member 3"/>
    <property type="match status" value="1"/>
</dbReference>
<dbReference type="PRINTS" id="PR00398">
    <property type="entry name" value="STRDHORMONER"/>
</dbReference>
<name>A0AAN8Q750_POLSC</name>
<dbReference type="AlphaFoldDB" id="A0AAN8Q750"/>
<gene>
    <name evidence="6" type="ORF">RUM43_003872</name>
</gene>
<protein>
    <recommendedName>
        <fullName evidence="5">NR LBD domain-containing protein</fullName>
    </recommendedName>
</protein>
<feature type="region of interest" description="Disordered" evidence="4">
    <location>
        <begin position="98"/>
        <end position="138"/>
    </location>
</feature>
<evidence type="ECO:0000256" key="3">
    <source>
        <dbReference type="ARBA" id="ARBA00023170"/>
    </source>
</evidence>
<dbReference type="Gene3D" id="1.10.565.10">
    <property type="entry name" value="Retinoid X Receptor"/>
    <property type="match status" value="1"/>
</dbReference>
<dbReference type="PANTHER" id="PTHR24083">
    <property type="entry name" value="NUCLEAR HORMONE RECEPTOR"/>
    <property type="match status" value="1"/>
</dbReference>
<reference evidence="6 7" key="1">
    <citation type="submission" date="2023-10" db="EMBL/GenBank/DDBJ databases">
        <title>Genomes of two closely related lineages of the louse Polyplax serrata with different host specificities.</title>
        <authorList>
            <person name="Martinu J."/>
            <person name="Tarabai H."/>
            <person name="Stefka J."/>
            <person name="Hypsa V."/>
        </authorList>
    </citation>
    <scope>NUCLEOTIDE SEQUENCE [LARGE SCALE GENOMIC DNA]</scope>
    <source>
        <strain evidence="6">HR10_N</strain>
    </source>
</reference>
<dbReference type="EMBL" id="JAWJWE010000002">
    <property type="protein sequence ID" value="KAK6642371.1"/>
    <property type="molecule type" value="Genomic_DNA"/>
</dbReference>
<evidence type="ECO:0000313" key="6">
    <source>
        <dbReference type="EMBL" id="KAK6642371.1"/>
    </source>
</evidence>
<evidence type="ECO:0000313" key="7">
    <source>
        <dbReference type="Proteomes" id="UP001372834"/>
    </source>
</evidence>
<keyword evidence="2" id="KW-0804">Transcription</keyword>
<dbReference type="InterPro" id="IPR050274">
    <property type="entry name" value="Nuclear_hormone_rcpt_NR2"/>
</dbReference>
<dbReference type="PRINTS" id="PR01282">
    <property type="entry name" value="COUPTNFACTOR"/>
</dbReference>
<evidence type="ECO:0000259" key="5">
    <source>
        <dbReference type="PROSITE" id="PS51843"/>
    </source>
</evidence>
<dbReference type="InterPro" id="IPR000536">
    <property type="entry name" value="Nucl_hrmn_rcpt_lig-bd"/>
</dbReference>
<keyword evidence="1" id="KW-0805">Transcription regulation</keyword>
<evidence type="ECO:0000256" key="1">
    <source>
        <dbReference type="ARBA" id="ARBA00023015"/>
    </source>
</evidence>
<feature type="domain" description="NR LBD" evidence="5">
    <location>
        <begin position="122"/>
        <end position="346"/>
    </location>
</feature>
<dbReference type="InterPro" id="IPR035500">
    <property type="entry name" value="NHR-like_dom_sf"/>
</dbReference>
<dbReference type="Proteomes" id="UP001372834">
    <property type="component" value="Unassembled WGS sequence"/>
</dbReference>
<accession>A0AAN8Q750</accession>
<dbReference type="Pfam" id="PF00104">
    <property type="entry name" value="Hormone_recep"/>
    <property type="match status" value="1"/>
</dbReference>
<organism evidence="6 7">
    <name type="scientific">Polyplax serrata</name>
    <name type="common">Common mouse louse</name>
    <dbReference type="NCBI Taxonomy" id="468196"/>
    <lineage>
        <taxon>Eukaryota</taxon>
        <taxon>Metazoa</taxon>
        <taxon>Ecdysozoa</taxon>
        <taxon>Arthropoda</taxon>
        <taxon>Hexapoda</taxon>
        <taxon>Insecta</taxon>
        <taxon>Pterygota</taxon>
        <taxon>Neoptera</taxon>
        <taxon>Paraneoptera</taxon>
        <taxon>Psocodea</taxon>
        <taxon>Troctomorpha</taxon>
        <taxon>Phthiraptera</taxon>
        <taxon>Anoplura</taxon>
        <taxon>Polyplacidae</taxon>
        <taxon>Polyplax</taxon>
    </lineage>
</organism>
<keyword evidence="3" id="KW-0675">Receptor</keyword>
<dbReference type="PROSITE" id="PS51843">
    <property type="entry name" value="NR_LBD"/>
    <property type="match status" value="1"/>
</dbReference>